<evidence type="ECO:0000313" key="2">
    <source>
        <dbReference type="Proteomes" id="UP000195305"/>
    </source>
</evidence>
<organism evidence="1 2">
    <name type="scientific">Massilimicrobiota timonensis</name>
    <dbReference type="NCBI Taxonomy" id="1776392"/>
    <lineage>
        <taxon>Bacteria</taxon>
        <taxon>Bacillati</taxon>
        <taxon>Bacillota</taxon>
        <taxon>Erysipelotrichia</taxon>
        <taxon>Erysipelotrichales</taxon>
        <taxon>Erysipelotrichaceae</taxon>
        <taxon>Massilimicrobiota</taxon>
    </lineage>
</organism>
<dbReference type="Proteomes" id="UP000195305">
    <property type="component" value="Unassembled WGS sequence"/>
</dbReference>
<dbReference type="AlphaFoldDB" id="A0A1Y4SW36"/>
<evidence type="ECO:0000313" key="1">
    <source>
        <dbReference type="EMBL" id="OUQ33610.1"/>
    </source>
</evidence>
<proteinExistence type="predicted"/>
<comment type="caution">
    <text evidence="1">The sequence shown here is derived from an EMBL/GenBank/DDBJ whole genome shotgun (WGS) entry which is preliminary data.</text>
</comment>
<sequence length="31" mass="3628">MVVQLEEAELKRGRNKLINKYAKCPLLILDE</sequence>
<keyword evidence="2" id="KW-1185">Reference proteome</keyword>
<name>A0A1Y4SW36_9FIRM</name>
<dbReference type="EMBL" id="NFLJ01000027">
    <property type="protein sequence ID" value="OUQ33610.1"/>
    <property type="molecule type" value="Genomic_DNA"/>
</dbReference>
<reference evidence="1 2" key="1">
    <citation type="journal article" date="2018" name="BMC Genomics">
        <title>Whole genome sequencing and function prediction of 133 gut anaerobes isolated from chicken caecum in pure cultures.</title>
        <authorList>
            <person name="Medvecky M."/>
            <person name="Cejkova D."/>
            <person name="Polansky O."/>
            <person name="Karasova D."/>
            <person name="Kubasova T."/>
            <person name="Cizek A."/>
            <person name="Rychlik I."/>
        </authorList>
    </citation>
    <scope>NUCLEOTIDE SEQUENCE [LARGE SCALE GENOMIC DNA]</scope>
    <source>
        <strain evidence="1 2">An13</strain>
    </source>
</reference>
<accession>A0A1Y4SW36</accession>
<protein>
    <submittedName>
        <fullName evidence="1">Uncharacterized protein</fullName>
    </submittedName>
</protein>
<gene>
    <name evidence="1" type="ORF">B5E75_09395</name>
</gene>